<dbReference type="AlphaFoldDB" id="A0A085M4M0"/>
<feature type="chain" id="PRO_5001794963" description="ShKT domain-containing protein" evidence="2">
    <location>
        <begin position="19"/>
        <end position="416"/>
    </location>
</feature>
<dbReference type="EMBL" id="KL363231">
    <property type="protein sequence ID" value="KFD52166.1"/>
    <property type="molecule type" value="Genomic_DNA"/>
</dbReference>
<sequence length="416" mass="46717">MFIELLVITGALISAAASASVEKVSLTPKVAEKEPPVEAIDELIEGYLPWSRSPSEESTELQDTANEPTIVPVKAGVTRAVDEVIVPKHVDTTPDGGKRRPATPPYKPPASIQPFARDASKHVPPEEAIDKLVAMLDEPTTSAKASKHDPSENAIEQLAAMLDGSSKSVEKPSKSPKPKEVKEKPIVPTRIQTTPPDGGKGHPLPPYTPPESIQPFARDICSRWKCEPYNKKYLKTNLIADYEHYTYCLDVCEPLLIGQWMNNWLRDLVKAQLKIRKMLTGFLVIATTALIPTSTSGEPVKDLANEPLIVPVHVNHSHPEEDSRGERIRPYNPPASIQPFARDICRQWKCEPHNKKYLKTHLIDDYEEYTDCLDVCEPLLIKRWLKRWIEDLVKAQLKDRRHVGKEKIAISKHDFK</sequence>
<evidence type="ECO:0000256" key="2">
    <source>
        <dbReference type="SAM" id="SignalP"/>
    </source>
</evidence>
<feature type="region of interest" description="Disordered" evidence="1">
    <location>
        <begin position="89"/>
        <end position="121"/>
    </location>
</feature>
<feature type="compositionally biased region" description="Basic and acidic residues" evidence="1">
    <location>
        <begin position="168"/>
        <end position="185"/>
    </location>
</feature>
<gene>
    <name evidence="3" type="ORF">M513_07011</name>
</gene>
<feature type="compositionally biased region" description="Basic and acidic residues" evidence="1">
    <location>
        <begin position="89"/>
        <end position="98"/>
    </location>
</feature>
<dbReference type="Proteomes" id="UP000030764">
    <property type="component" value="Unassembled WGS sequence"/>
</dbReference>
<organism evidence="3 4">
    <name type="scientific">Trichuris suis</name>
    <name type="common">pig whipworm</name>
    <dbReference type="NCBI Taxonomy" id="68888"/>
    <lineage>
        <taxon>Eukaryota</taxon>
        <taxon>Metazoa</taxon>
        <taxon>Ecdysozoa</taxon>
        <taxon>Nematoda</taxon>
        <taxon>Enoplea</taxon>
        <taxon>Dorylaimia</taxon>
        <taxon>Trichinellida</taxon>
        <taxon>Trichuridae</taxon>
        <taxon>Trichuris</taxon>
    </lineage>
</organism>
<protein>
    <recommendedName>
        <fullName evidence="5">ShKT domain-containing protein</fullName>
    </recommendedName>
</protein>
<evidence type="ECO:0000313" key="3">
    <source>
        <dbReference type="EMBL" id="KFD52166.1"/>
    </source>
</evidence>
<reference evidence="3 4" key="1">
    <citation type="journal article" date="2014" name="Nat. Genet.">
        <title>Genome and transcriptome of the porcine whipworm Trichuris suis.</title>
        <authorList>
            <person name="Jex A.R."/>
            <person name="Nejsum P."/>
            <person name="Schwarz E.M."/>
            <person name="Hu L."/>
            <person name="Young N.D."/>
            <person name="Hall R.S."/>
            <person name="Korhonen P.K."/>
            <person name="Liao S."/>
            <person name="Thamsborg S."/>
            <person name="Xia J."/>
            <person name="Xu P."/>
            <person name="Wang S."/>
            <person name="Scheerlinck J.P."/>
            <person name="Hofmann A."/>
            <person name="Sternberg P.W."/>
            <person name="Wang J."/>
            <person name="Gasser R.B."/>
        </authorList>
    </citation>
    <scope>NUCLEOTIDE SEQUENCE [LARGE SCALE GENOMIC DNA]</scope>
    <source>
        <strain evidence="3">DCEP-RM93M</strain>
    </source>
</reference>
<keyword evidence="4" id="KW-1185">Reference proteome</keyword>
<evidence type="ECO:0000313" key="4">
    <source>
        <dbReference type="Proteomes" id="UP000030764"/>
    </source>
</evidence>
<name>A0A085M4M0_9BILA</name>
<proteinExistence type="predicted"/>
<feature type="signal peptide" evidence="2">
    <location>
        <begin position="1"/>
        <end position="18"/>
    </location>
</feature>
<evidence type="ECO:0008006" key="5">
    <source>
        <dbReference type="Google" id="ProtNLM"/>
    </source>
</evidence>
<feature type="region of interest" description="Disordered" evidence="1">
    <location>
        <begin position="162"/>
        <end position="209"/>
    </location>
</feature>
<accession>A0A085M4M0</accession>
<evidence type="ECO:0000256" key="1">
    <source>
        <dbReference type="SAM" id="MobiDB-lite"/>
    </source>
</evidence>
<keyword evidence="2" id="KW-0732">Signal</keyword>